<feature type="region of interest" description="Disordered" evidence="1">
    <location>
        <begin position="446"/>
        <end position="483"/>
    </location>
</feature>
<dbReference type="AlphaFoldDB" id="E0E2X0"/>
<protein>
    <submittedName>
        <fullName evidence="3">VanW-like protein</fullName>
    </submittedName>
</protein>
<dbReference type="STRING" id="596315.HMPREF0634_1109"/>
<dbReference type="InterPro" id="IPR007391">
    <property type="entry name" value="Vancomycin_resist_VanW"/>
</dbReference>
<dbReference type="InterPro" id="IPR022029">
    <property type="entry name" value="YoaR-like_PG-bd"/>
</dbReference>
<evidence type="ECO:0000313" key="4">
    <source>
        <dbReference type="Proteomes" id="UP000003244"/>
    </source>
</evidence>
<dbReference type="InterPro" id="IPR052913">
    <property type="entry name" value="Glycopeptide_resist_protein"/>
</dbReference>
<dbReference type="eggNOG" id="COG2720">
    <property type="taxonomic scope" value="Bacteria"/>
</dbReference>
<evidence type="ECO:0000256" key="1">
    <source>
        <dbReference type="SAM" id="MobiDB-lite"/>
    </source>
</evidence>
<reference evidence="3 4" key="1">
    <citation type="submission" date="2010-08" db="EMBL/GenBank/DDBJ databases">
        <authorList>
            <person name="Harkins D.M."/>
            <person name="Madupu R."/>
            <person name="Durkin A.S."/>
            <person name="Torralba M."/>
            <person name="Methe B."/>
            <person name="Sutton G.G."/>
            <person name="Nelson K.E."/>
        </authorList>
    </citation>
    <scope>NUCLEOTIDE SEQUENCE [LARGE SCALE GENOMIC DNA]</scope>
    <source>
        <strain evidence="3 4">DSM 17678</strain>
    </source>
</reference>
<comment type="caution">
    <text evidence="3">The sequence shown here is derived from an EMBL/GenBank/DDBJ whole genome shotgun (WGS) entry which is preliminary data.</text>
</comment>
<sequence length="483" mass="51741">MNILKEHKKAVIISAAVLVGILAIGTGALSMQVASDKILKGVRVANVDLSGMTKSQALAKLESLDTLKNIRMYYGNQSWKVSASDIDLNINYNSTVDSAYNYNRKNGFFTNLARTLKADLGSKASVALDMNYNDSKLNESLKQVKSKLDSQVKEATLDYDYKTKKTTIVADEPGKTMDLQASHDKLVKNLGTDKFDAEMVVKLEPAKFTKADLKGIDTLLGAYSTVYGGLSSRNYNIEKSTRDSSGIVLKPGQEYSFNGLTGEKTLARGYKAAPVIESGKLVMGIGGGVCQTSSTIFNAALLSGMEITTRRSHTIPSDYVNMGRDATVFDGNPGQDLKFKNPFKHNVYIKNYTYGSKVISEVYGASSDYKNIDIATQVLGSYGGGSKTVSDPSLPAGARVVEKYSRAGYNVVTYRQYKDEKGNLVKSEKIGYSNYPAQVGVVRVGAAKAAKPSKPGQVAPKPQQQAPAPAPGGGQSASPGAGA</sequence>
<dbReference type="Proteomes" id="UP000003244">
    <property type="component" value="Unassembled WGS sequence"/>
</dbReference>
<dbReference type="EMBL" id="ADGQ01000050">
    <property type="protein sequence ID" value="EFM64774.1"/>
    <property type="molecule type" value="Genomic_DNA"/>
</dbReference>
<evidence type="ECO:0000313" key="3">
    <source>
        <dbReference type="EMBL" id="EFM64774.1"/>
    </source>
</evidence>
<dbReference type="GeneID" id="84800601"/>
<feature type="compositionally biased region" description="Gly residues" evidence="1">
    <location>
        <begin position="471"/>
        <end position="483"/>
    </location>
</feature>
<proteinExistence type="predicted"/>
<feature type="domain" description="YoaR-like putative peptidoglycan binding" evidence="2">
    <location>
        <begin position="79"/>
        <end position="193"/>
    </location>
</feature>
<dbReference type="PANTHER" id="PTHR35788">
    <property type="entry name" value="EXPORTED PROTEIN-RELATED"/>
    <property type="match status" value="1"/>
</dbReference>
<dbReference type="PANTHER" id="PTHR35788:SF1">
    <property type="entry name" value="EXPORTED PROTEIN"/>
    <property type="match status" value="1"/>
</dbReference>
<feature type="compositionally biased region" description="Low complexity" evidence="1">
    <location>
        <begin position="446"/>
        <end position="467"/>
    </location>
</feature>
<gene>
    <name evidence="3" type="primary">vanW</name>
    <name evidence="3" type="ORF">HMPREF0634_1109</name>
</gene>
<dbReference type="Pfam" id="PF04294">
    <property type="entry name" value="VanW"/>
    <property type="match status" value="1"/>
</dbReference>
<keyword evidence="4" id="KW-1185">Reference proteome</keyword>
<dbReference type="Pfam" id="PF12229">
    <property type="entry name" value="PG_binding_4"/>
    <property type="match status" value="1"/>
</dbReference>
<organism evidence="3 4">
    <name type="scientific">Peptostreptococcus stomatis DSM 17678</name>
    <dbReference type="NCBI Taxonomy" id="596315"/>
    <lineage>
        <taxon>Bacteria</taxon>
        <taxon>Bacillati</taxon>
        <taxon>Bacillota</taxon>
        <taxon>Clostridia</taxon>
        <taxon>Peptostreptococcales</taxon>
        <taxon>Peptostreptococcaceae</taxon>
        <taxon>Peptostreptococcus</taxon>
    </lineage>
</organism>
<evidence type="ECO:0000259" key="2">
    <source>
        <dbReference type="Pfam" id="PF12229"/>
    </source>
</evidence>
<name>E0E2X0_9FIRM</name>
<accession>E0E2X0</accession>
<dbReference type="OrthoDB" id="9797191at2"/>
<dbReference type="RefSeq" id="WP_007789449.1">
    <property type="nucleotide sequence ID" value="NZ_ADGQ01000050.1"/>
</dbReference>